<reference evidence="2 3" key="1">
    <citation type="submission" date="2020-09" db="EMBL/GenBank/DDBJ databases">
        <title>Genome sequencing and assembly of Pontibacter sp.</title>
        <authorList>
            <person name="Chhetri G."/>
        </authorList>
    </citation>
    <scope>NUCLEOTIDE SEQUENCE [LARGE SCALE GENOMIC DNA]</scope>
    <source>
        <strain evidence="2 3">JH31</strain>
    </source>
</reference>
<feature type="transmembrane region" description="Helical" evidence="1">
    <location>
        <begin position="21"/>
        <end position="42"/>
    </location>
</feature>
<evidence type="ECO:0000313" key="3">
    <source>
        <dbReference type="Proteomes" id="UP000625551"/>
    </source>
</evidence>
<comment type="caution">
    <text evidence="2">The sequence shown here is derived from an EMBL/GenBank/DDBJ whole genome shotgun (WGS) entry which is preliminary data.</text>
</comment>
<dbReference type="EMBL" id="JACXAJ010000002">
    <property type="protein sequence ID" value="MBD1396977.1"/>
    <property type="molecule type" value="Genomic_DNA"/>
</dbReference>
<accession>A0ABR7XFD1</accession>
<feature type="transmembrane region" description="Helical" evidence="1">
    <location>
        <begin position="150"/>
        <end position="172"/>
    </location>
</feature>
<dbReference type="Pfam" id="PF11667">
    <property type="entry name" value="DUF3267"/>
    <property type="match status" value="1"/>
</dbReference>
<dbReference type="RefSeq" id="WP_191183111.1">
    <property type="nucleotide sequence ID" value="NZ_JACXAJ010000002.1"/>
</dbReference>
<keyword evidence="1" id="KW-0472">Membrane</keyword>
<dbReference type="InterPro" id="IPR021683">
    <property type="entry name" value="DUF3267"/>
</dbReference>
<evidence type="ECO:0000313" key="2">
    <source>
        <dbReference type="EMBL" id="MBD1396977.1"/>
    </source>
</evidence>
<name>A0ABR7XFD1_9BACT</name>
<gene>
    <name evidence="2" type="ORF">H9Q13_07355</name>
</gene>
<evidence type="ECO:0000256" key="1">
    <source>
        <dbReference type="SAM" id="Phobius"/>
    </source>
</evidence>
<proteinExistence type="predicted"/>
<dbReference type="Proteomes" id="UP000625551">
    <property type="component" value="Unassembled WGS sequence"/>
</dbReference>
<keyword evidence="3" id="KW-1185">Reference proteome</keyword>
<keyword evidence="1" id="KW-1133">Transmembrane helix</keyword>
<keyword evidence="1" id="KW-0812">Transmembrane</keyword>
<feature type="transmembrane region" description="Helical" evidence="1">
    <location>
        <begin position="124"/>
        <end position="144"/>
    </location>
</feature>
<sequence>MLPGNEKFRKIERSMTAAEANVRALVFMLPIVLIYVTTYAFIWSEQFSAENLRELIQTHRTLLMFSPLVMMGVFVLGAVVHELLHGLTWAAFCENGLKSIQYGVYWKVLTPYCHCKEVLPLKHYAIGGMMPGLVMGFLPALAGIATGHFLLFLFGLFFSMAAAGDLLILWMLRHQHSTDLIQDHPDKIGYFVLIPVAP</sequence>
<feature type="transmembrane region" description="Helical" evidence="1">
    <location>
        <begin position="62"/>
        <end position="80"/>
    </location>
</feature>
<organism evidence="2 3">
    <name type="scientific">Pontibacter aquaedesilientis</name>
    <dbReference type="NCBI Taxonomy" id="2766980"/>
    <lineage>
        <taxon>Bacteria</taxon>
        <taxon>Pseudomonadati</taxon>
        <taxon>Bacteroidota</taxon>
        <taxon>Cytophagia</taxon>
        <taxon>Cytophagales</taxon>
        <taxon>Hymenobacteraceae</taxon>
        <taxon>Pontibacter</taxon>
    </lineage>
</organism>
<protein>
    <submittedName>
        <fullName evidence="2">DUF3267 domain-containing protein</fullName>
    </submittedName>
</protein>